<dbReference type="PANTHER" id="PTHR37950">
    <property type="entry name" value="4-HYDROXYPHENYLACETATE CATABOLISM PROTEIN"/>
    <property type="match status" value="1"/>
</dbReference>
<keyword evidence="1" id="KW-0413">Isomerase</keyword>
<sequence>MPHIIIEYPEQAMKDVDITTVLKTARDAIVDSGLYKLSQIKTRAYAFGVHTYADGTDPYIHIQARICSGRDEDNRNRMSQVILSGVKTLELPVSVITVEVVDMDRASYAR</sequence>
<reference evidence="1 2" key="1">
    <citation type="submission" date="2019-03" db="EMBL/GenBank/DDBJ databases">
        <title>Genomic Encyclopedia of Type Strains, Phase IV (KMG-IV): sequencing the most valuable type-strain genomes for metagenomic binning, comparative biology and taxonomic classification.</title>
        <authorList>
            <person name="Goeker M."/>
        </authorList>
    </citation>
    <scope>NUCLEOTIDE SEQUENCE [LARGE SCALE GENOMIC DNA]</scope>
    <source>
        <strain evidence="1 2">DSM 19610</strain>
    </source>
</reference>
<accession>A0A4R1H9J6</accession>
<dbReference type="PANTHER" id="PTHR37950:SF1">
    <property type="entry name" value="4-HYDROXYPHENYLACETATE CATABOLISM PROTEIN"/>
    <property type="match status" value="1"/>
</dbReference>
<dbReference type="InterPro" id="IPR004220">
    <property type="entry name" value="5-COMe_2-OHmuconate_Isoase"/>
</dbReference>
<dbReference type="RefSeq" id="WP_165869154.1">
    <property type="nucleotide sequence ID" value="NZ_SMFX01000001.1"/>
</dbReference>
<evidence type="ECO:0000313" key="1">
    <source>
        <dbReference type="EMBL" id="TCK18564.1"/>
    </source>
</evidence>
<gene>
    <name evidence="1" type="ORF">DFR30_1843</name>
</gene>
<dbReference type="AlphaFoldDB" id="A0A4R1H9J6"/>
<dbReference type="EMBL" id="SMFX01000001">
    <property type="protein sequence ID" value="TCK18564.1"/>
    <property type="molecule type" value="Genomic_DNA"/>
</dbReference>
<keyword evidence="2" id="KW-1185">Reference proteome</keyword>
<dbReference type="InterPro" id="IPR014347">
    <property type="entry name" value="Tautomerase/MIF_sf"/>
</dbReference>
<dbReference type="SUPFAM" id="SSF55331">
    <property type="entry name" value="Tautomerase/MIF"/>
    <property type="match status" value="1"/>
</dbReference>
<protein>
    <submittedName>
        <fullName evidence="1">5-carboxymethyl-2-hydroxymuconate isomerase</fullName>
    </submittedName>
</protein>
<dbReference type="Gene3D" id="3.30.429.10">
    <property type="entry name" value="Macrophage Migration Inhibitory Factor"/>
    <property type="match status" value="1"/>
</dbReference>
<organism evidence="1 2">
    <name type="scientific">Thiogranum longum</name>
    <dbReference type="NCBI Taxonomy" id="1537524"/>
    <lineage>
        <taxon>Bacteria</taxon>
        <taxon>Pseudomonadati</taxon>
        <taxon>Pseudomonadota</taxon>
        <taxon>Gammaproteobacteria</taxon>
        <taxon>Chromatiales</taxon>
        <taxon>Ectothiorhodospiraceae</taxon>
        <taxon>Thiogranum</taxon>
    </lineage>
</organism>
<dbReference type="Pfam" id="PF02962">
    <property type="entry name" value="CHMI"/>
    <property type="match status" value="1"/>
</dbReference>
<name>A0A4R1H9J6_9GAMM</name>
<dbReference type="GO" id="GO:0008704">
    <property type="term" value="F:5-carboxymethyl-2-hydroxymuconate delta-isomerase activity"/>
    <property type="evidence" value="ECO:0007669"/>
    <property type="project" value="InterPro"/>
</dbReference>
<evidence type="ECO:0000313" key="2">
    <source>
        <dbReference type="Proteomes" id="UP000295707"/>
    </source>
</evidence>
<comment type="caution">
    <text evidence="1">The sequence shown here is derived from an EMBL/GenBank/DDBJ whole genome shotgun (WGS) entry which is preliminary data.</text>
</comment>
<proteinExistence type="predicted"/>
<dbReference type="Proteomes" id="UP000295707">
    <property type="component" value="Unassembled WGS sequence"/>
</dbReference>